<dbReference type="KEGG" id="gfo:GFO_2491"/>
<dbReference type="RefSeq" id="WP_011710350.1">
    <property type="nucleotide sequence ID" value="NC_008571.1"/>
</dbReference>
<evidence type="ECO:0000313" key="2">
    <source>
        <dbReference type="EMBL" id="CAL67447.1"/>
    </source>
</evidence>
<proteinExistence type="predicted"/>
<evidence type="ECO:0000256" key="1">
    <source>
        <dbReference type="SAM" id="MobiDB-lite"/>
    </source>
</evidence>
<dbReference type="HOGENOM" id="CLU_2142371_0_0_10"/>
<protein>
    <submittedName>
        <fullName evidence="2">Uncharacterized protein</fullName>
    </submittedName>
</protein>
<feature type="compositionally biased region" description="Polar residues" evidence="1">
    <location>
        <begin position="94"/>
        <end position="112"/>
    </location>
</feature>
<dbReference type="Proteomes" id="UP000000755">
    <property type="component" value="Chromosome"/>
</dbReference>
<feature type="region of interest" description="Disordered" evidence="1">
    <location>
        <begin position="61"/>
        <end position="112"/>
    </location>
</feature>
<sequence>MKSRGIVAGLIKPISSLKASSNLLKCSSTISISQKSEPRLITSGALQQLILTSMPQEGRSEVLTSKIQQRNDTSKEKYKIEGNSAEHEKELHFRTQSMAQDQKASIKNYNNN</sequence>
<organism evidence="2 3">
    <name type="scientific">Christiangramia forsetii (strain DSM 17595 / CGMCC 1.15422 / KT0803)</name>
    <name type="common">Gramella forsetii</name>
    <dbReference type="NCBI Taxonomy" id="411154"/>
    <lineage>
        <taxon>Bacteria</taxon>
        <taxon>Pseudomonadati</taxon>
        <taxon>Bacteroidota</taxon>
        <taxon>Flavobacteriia</taxon>
        <taxon>Flavobacteriales</taxon>
        <taxon>Flavobacteriaceae</taxon>
        <taxon>Christiangramia</taxon>
    </lineage>
</organism>
<name>A0M4A2_CHRFK</name>
<dbReference type="EMBL" id="CU207366">
    <property type="protein sequence ID" value="CAL67447.1"/>
    <property type="molecule type" value="Genomic_DNA"/>
</dbReference>
<dbReference type="STRING" id="411154.GFO_2491"/>
<feature type="compositionally biased region" description="Polar residues" evidence="1">
    <location>
        <begin position="62"/>
        <end position="71"/>
    </location>
</feature>
<accession>A0M4A2</accession>
<gene>
    <name evidence="2" type="ordered locus">GFO_2491</name>
</gene>
<reference evidence="2 3" key="1">
    <citation type="journal article" date="2006" name="Environ. Microbiol.">
        <title>Whole genome analysis of the marine Bacteroidetes'Gramella forsetii' reveals adaptations to degradation of polymeric organic matter.</title>
        <authorList>
            <person name="Bauer M."/>
            <person name="Kube M."/>
            <person name="Teeling H."/>
            <person name="Richter M."/>
            <person name="Lombardot T."/>
            <person name="Allers E."/>
            <person name="Wuerdemann C.A."/>
            <person name="Quast C."/>
            <person name="Kuhl H."/>
            <person name="Knaust F."/>
            <person name="Woebken D."/>
            <person name="Bischof K."/>
            <person name="Mussmann M."/>
            <person name="Choudhuri J.V."/>
            <person name="Meyer F."/>
            <person name="Reinhardt R."/>
            <person name="Amann R.I."/>
            <person name="Gloeckner F.O."/>
        </authorList>
    </citation>
    <scope>NUCLEOTIDE SEQUENCE [LARGE SCALE GENOMIC DNA]</scope>
    <source>
        <strain evidence="2 3">KT0803</strain>
    </source>
</reference>
<dbReference type="AlphaFoldDB" id="A0M4A2"/>
<evidence type="ECO:0000313" key="3">
    <source>
        <dbReference type="Proteomes" id="UP000000755"/>
    </source>
</evidence>
<feature type="compositionally biased region" description="Basic and acidic residues" evidence="1">
    <location>
        <begin position="72"/>
        <end position="93"/>
    </location>
</feature>